<dbReference type="Gene3D" id="1.20.1440.100">
    <property type="entry name" value="SG protein - dephosphorylation function"/>
    <property type="match status" value="1"/>
</dbReference>
<dbReference type="PANTHER" id="PTHR43344:SF13">
    <property type="entry name" value="PHOSPHATASE RV3661-RELATED"/>
    <property type="match status" value="1"/>
</dbReference>
<dbReference type="CDD" id="cd02612">
    <property type="entry name" value="HAD_PGPPase"/>
    <property type="match status" value="1"/>
</dbReference>
<reference evidence="4 5" key="1">
    <citation type="submission" date="2021-12" db="EMBL/GenBank/DDBJ databases">
        <title>Discovery of the Pendulisporaceae a myxobacterial family with distinct sporulation behavior and unique specialized metabolism.</title>
        <authorList>
            <person name="Garcia R."/>
            <person name="Popoff A."/>
            <person name="Bader C.D."/>
            <person name="Loehr J."/>
            <person name="Walesch S."/>
            <person name="Walt C."/>
            <person name="Boldt J."/>
            <person name="Bunk B."/>
            <person name="Haeckl F.J.F.P.J."/>
            <person name="Gunesch A.P."/>
            <person name="Birkelbach J."/>
            <person name="Nuebel U."/>
            <person name="Pietschmann T."/>
            <person name="Bach T."/>
            <person name="Mueller R."/>
        </authorList>
    </citation>
    <scope>NUCLEOTIDE SEQUENCE [LARGE SCALE GENOMIC DNA]</scope>
    <source>
        <strain evidence="4 5">MSr11954</strain>
    </source>
</reference>
<dbReference type="SUPFAM" id="SSF56784">
    <property type="entry name" value="HAD-like"/>
    <property type="match status" value="1"/>
</dbReference>
<sequence>MTASYFDVDGTLVRTNLVHPTVFYLLNQRTPLHSLGRLARAAIQGPRMALAEMRDRRVFNELLFSVYQDMSQDRLHILADEAFDKVIKPALFPEARDLVKKCRDQGHDVVLISGALDFLMKLLADHLGATHVIANRLEIKDGLATGRLLRPVVAGPEKARLIREHARANGHDLDHCFAYSDSYSDVPMLSVVGHPAAVNPDLRLERLAHTYGWPVLSLEAKGARGPLRIGPWRLS</sequence>
<proteinExistence type="predicted"/>
<dbReference type="PANTHER" id="PTHR43344">
    <property type="entry name" value="PHOSPHOSERINE PHOSPHATASE"/>
    <property type="match status" value="1"/>
</dbReference>
<evidence type="ECO:0000313" key="5">
    <source>
        <dbReference type="Proteomes" id="UP001370348"/>
    </source>
</evidence>
<dbReference type="NCBIfam" id="TIGR01488">
    <property type="entry name" value="HAD-SF-IB"/>
    <property type="match status" value="1"/>
</dbReference>
<protein>
    <submittedName>
        <fullName evidence="4">HAD-IB family hydrolase</fullName>
    </submittedName>
</protein>
<organism evidence="4 5">
    <name type="scientific">Pendulispora albinea</name>
    <dbReference type="NCBI Taxonomy" id="2741071"/>
    <lineage>
        <taxon>Bacteria</taxon>
        <taxon>Pseudomonadati</taxon>
        <taxon>Myxococcota</taxon>
        <taxon>Myxococcia</taxon>
        <taxon>Myxococcales</taxon>
        <taxon>Sorangiineae</taxon>
        <taxon>Pendulisporaceae</taxon>
        <taxon>Pendulispora</taxon>
    </lineage>
</organism>
<dbReference type="NCBIfam" id="TIGR01490">
    <property type="entry name" value="HAD-SF-IB-hyp1"/>
    <property type="match status" value="1"/>
</dbReference>
<name>A0ABZ2LYM5_9BACT</name>
<keyword evidence="2 4" id="KW-0378">Hydrolase</keyword>
<keyword evidence="3" id="KW-0460">Magnesium</keyword>
<keyword evidence="1" id="KW-0479">Metal-binding</keyword>
<dbReference type="InterPro" id="IPR050582">
    <property type="entry name" value="HAD-like_SerB"/>
</dbReference>
<dbReference type="RefSeq" id="WP_394823789.1">
    <property type="nucleotide sequence ID" value="NZ_CP089984.1"/>
</dbReference>
<dbReference type="EMBL" id="CP089984">
    <property type="protein sequence ID" value="WXB14172.1"/>
    <property type="molecule type" value="Genomic_DNA"/>
</dbReference>
<dbReference type="Gene3D" id="3.40.50.1000">
    <property type="entry name" value="HAD superfamily/HAD-like"/>
    <property type="match status" value="1"/>
</dbReference>
<accession>A0ABZ2LYM5</accession>
<dbReference type="InterPro" id="IPR036412">
    <property type="entry name" value="HAD-like_sf"/>
</dbReference>
<evidence type="ECO:0000256" key="2">
    <source>
        <dbReference type="ARBA" id="ARBA00022801"/>
    </source>
</evidence>
<dbReference type="InterPro" id="IPR023214">
    <property type="entry name" value="HAD_sf"/>
</dbReference>
<evidence type="ECO:0000256" key="3">
    <source>
        <dbReference type="ARBA" id="ARBA00022842"/>
    </source>
</evidence>
<dbReference type="InterPro" id="IPR006385">
    <property type="entry name" value="HAD_hydro_SerB1"/>
</dbReference>
<keyword evidence="5" id="KW-1185">Reference proteome</keyword>
<dbReference type="Proteomes" id="UP001370348">
    <property type="component" value="Chromosome"/>
</dbReference>
<evidence type="ECO:0000313" key="4">
    <source>
        <dbReference type="EMBL" id="WXB14172.1"/>
    </source>
</evidence>
<dbReference type="Pfam" id="PF12710">
    <property type="entry name" value="HAD"/>
    <property type="match status" value="1"/>
</dbReference>
<dbReference type="GO" id="GO:0016787">
    <property type="term" value="F:hydrolase activity"/>
    <property type="evidence" value="ECO:0007669"/>
    <property type="project" value="UniProtKB-KW"/>
</dbReference>
<evidence type="ECO:0000256" key="1">
    <source>
        <dbReference type="ARBA" id="ARBA00022723"/>
    </source>
</evidence>
<gene>
    <name evidence="4" type="ORF">LZC94_40880</name>
</gene>